<dbReference type="PANTHER" id="PTHR43547">
    <property type="entry name" value="TWO-COMPONENT HISTIDINE KINASE"/>
    <property type="match status" value="1"/>
</dbReference>
<dbReference type="SMART" id="SM00388">
    <property type="entry name" value="HisKA"/>
    <property type="match status" value="1"/>
</dbReference>
<dbReference type="Pfam" id="PF02518">
    <property type="entry name" value="HATPase_c"/>
    <property type="match status" value="1"/>
</dbReference>
<keyword evidence="8" id="KW-1185">Reference proteome</keyword>
<dbReference type="Proteomes" id="UP000019402">
    <property type="component" value="Unassembled WGS sequence"/>
</dbReference>
<evidence type="ECO:0000256" key="3">
    <source>
        <dbReference type="ARBA" id="ARBA00022553"/>
    </source>
</evidence>
<evidence type="ECO:0000256" key="4">
    <source>
        <dbReference type="PROSITE-ProRule" id="PRU00169"/>
    </source>
</evidence>
<evidence type="ECO:0000256" key="1">
    <source>
        <dbReference type="ARBA" id="ARBA00000085"/>
    </source>
</evidence>
<dbReference type="SUPFAM" id="SSF47384">
    <property type="entry name" value="Homodimeric domain of signal transducing histidine kinase"/>
    <property type="match status" value="1"/>
</dbReference>
<evidence type="ECO:0000259" key="5">
    <source>
        <dbReference type="PROSITE" id="PS50109"/>
    </source>
</evidence>
<comment type="catalytic activity">
    <reaction evidence="1">
        <text>ATP + protein L-histidine = ADP + protein N-phospho-L-histidine.</text>
        <dbReference type="EC" id="2.7.13.3"/>
    </reaction>
</comment>
<dbReference type="SMART" id="SM00448">
    <property type="entry name" value="REC"/>
    <property type="match status" value="1"/>
</dbReference>
<dbReference type="InterPro" id="IPR001789">
    <property type="entry name" value="Sig_transdc_resp-reg_receiver"/>
</dbReference>
<dbReference type="InterPro" id="IPR036890">
    <property type="entry name" value="HATPase_C_sf"/>
</dbReference>
<dbReference type="RefSeq" id="WP_027471542.1">
    <property type="nucleotide sequence ID" value="NZ_BAMD01000012.1"/>
</dbReference>
<name>W7YK46_9BACT</name>
<dbReference type="CDD" id="cd00082">
    <property type="entry name" value="HisKA"/>
    <property type="match status" value="1"/>
</dbReference>
<proteinExistence type="predicted"/>
<dbReference type="PROSITE" id="PS50109">
    <property type="entry name" value="HIS_KIN"/>
    <property type="match status" value="1"/>
</dbReference>
<dbReference type="InterPro" id="IPR036097">
    <property type="entry name" value="HisK_dim/P_sf"/>
</dbReference>
<dbReference type="PANTHER" id="PTHR43547:SF2">
    <property type="entry name" value="HYBRID SIGNAL TRANSDUCTION HISTIDINE KINASE C"/>
    <property type="match status" value="1"/>
</dbReference>
<dbReference type="SMART" id="SM00387">
    <property type="entry name" value="HATPase_c"/>
    <property type="match status" value="1"/>
</dbReference>
<organism evidence="7 8">
    <name type="scientific">Saccharicrinis fermentans DSM 9555 = JCM 21142</name>
    <dbReference type="NCBI Taxonomy" id="869213"/>
    <lineage>
        <taxon>Bacteria</taxon>
        <taxon>Pseudomonadati</taxon>
        <taxon>Bacteroidota</taxon>
        <taxon>Bacteroidia</taxon>
        <taxon>Marinilabiliales</taxon>
        <taxon>Marinilabiliaceae</taxon>
        <taxon>Saccharicrinis</taxon>
    </lineage>
</organism>
<gene>
    <name evidence="7" type="ORF">JCM21142_31345</name>
</gene>
<evidence type="ECO:0000313" key="8">
    <source>
        <dbReference type="Proteomes" id="UP000019402"/>
    </source>
</evidence>
<evidence type="ECO:0000256" key="2">
    <source>
        <dbReference type="ARBA" id="ARBA00012438"/>
    </source>
</evidence>
<accession>W7YK46</accession>
<feature type="domain" description="Response regulatory" evidence="6">
    <location>
        <begin position="11"/>
        <end position="128"/>
    </location>
</feature>
<dbReference type="GO" id="GO:0000155">
    <property type="term" value="F:phosphorelay sensor kinase activity"/>
    <property type="evidence" value="ECO:0007669"/>
    <property type="project" value="InterPro"/>
</dbReference>
<dbReference type="eggNOG" id="COG3437">
    <property type="taxonomic scope" value="Bacteria"/>
</dbReference>
<comment type="caution">
    <text evidence="7">The sequence shown here is derived from an EMBL/GenBank/DDBJ whole genome shotgun (WGS) entry which is preliminary data.</text>
</comment>
<keyword evidence="3 4" id="KW-0597">Phosphoprotein</keyword>
<dbReference type="EMBL" id="BAMD01000012">
    <property type="protein sequence ID" value="GAF02704.1"/>
    <property type="molecule type" value="Genomic_DNA"/>
</dbReference>
<sequence length="393" mass="44255">MEADLKSNKIKILAVDDNPKNIQVIGNLLRDAGYSVGFAYNGKQALDILREIQGFDLVLLDINMPVMNGLDTCKAMRKDDMLKDIPVIFLTALNHTEDLVAGFNAGGQDYVSKPFNYEEVISRVKTHIELKRSKDQLKRVNQWLEAKVQERTLEVKQAHGKLKKAYLELEQLDQSKSEFLAIISHQINTPLNGILGFIDILKHEIEDAHLQEMFEHLELSANRLNSFSKVSLKITRLRTRKVPLDKSDVAISAILQSSKDALANLIQAKNITFCIESNTNVVKGDPELIEFCLESILDNAIRYSRNNDTVKIDITSDEEYTYIRVVDKGKGFNPQSFSNLFDLFVSDNKYAEENKGLDLALVKIIMDAHQGQVTASNNDTVGASLLLTFPNKL</sequence>
<dbReference type="Gene3D" id="3.30.565.10">
    <property type="entry name" value="Histidine kinase-like ATPase, C-terminal domain"/>
    <property type="match status" value="1"/>
</dbReference>
<dbReference type="OrthoDB" id="9781208at2"/>
<dbReference type="Gene3D" id="1.10.287.130">
    <property type="match status" value="1"/>
</dbReference>
<dbReference type="SUPFAM" id="SSF55874">
    <property type="entry name" value="ATPase domain of HSP90 chaperone/DNA topoisomerase II/histidine kinase"/>
    <property type="match status" value="1"/>
</dbReference>
<dbReference type="InterPro" id="IPR005467">
    <property type="entry name" value="His_kinase_dom"/>
</dbReference>
<dbReference type="InterPro" id="IPR011006">
    <property type="entry name" value="CheY-like_superfamily"/>
</dbReference>
<dbReference type="STRING" id="869213.GCA_000517085_01812"/>
<dbReference type="Pfam" id="PF00512">
    <property type="entry name" value="HisKA"/>
    <property type="match status" value="1"/>
</dbReference>
<dbReference type="PROSITE" id="PS50110">
    <property type="entry name" value="RESPONSE_REGULATORY"/>
    <property type="match status" value="1"/>
</dbReference>
<dbReference type="AlphaFoldDB" id="W7YK46"/>
<evidence type="ECO:0000259" key="6">
    <source>
        <dbReference type="PROSITE" id="PS50110"/>
    </source>
</evidence>
<feature type="modified residue" description="4-aspartylphosphate" evidence="4">
    <location>
        <position position="61"/>
    </location>
</feature>
<dbReference type="Gene3D" id="3.40.50.2300">
    <property type="match status" value="1"/>
</dbReference>
<evidence type="ECO:0000313" key="7">
    <source>
        <dbReference type="EMBL" id="GAF02704.1"/>
    </source>
</evidence>
<dbReference type="SUPFAM" id="SSF52172">
    <property type="entry name" value="CheY-like"/>
    <property type="match status" value="1"/>
</dbReference>
<dbReference type="InterPro" id="IPR003594">
    <property type="entry name" value="HATPase_dom"/>
</dbReference>
<dbReference type="InterPro" id="IPR003661">
    <property type="entry name" value="HisK_dim/P_dom"/>
</dbReference>
<dbReference type="EC" id="2.7.13.3" evidence="2"/>
<feature type="domain" description="Histidine kinase" evidence="5">
    <location>
        <begin position="182"/>
        <end position="393"/>
    </location>
</feature>
<dbReference type="Pfam" id="PF00072">
    <property type="entry name" value="Response_reg"/>
    <property type="match status" value="1"/>
</dbReference>
<reference evidence="7 8" key="1">
    <citation type="journal article" date="2014" name="Genome Announc.">
        <title>Draft Genome Sequence of Cytophaga fermentans JCM 21142T, a Facultative Anaerobe Isolated from Marine Mud.</title>
        <authorList>
            <person name="Starns D."/>
            <person name="Oshima K."/>
            <person name="Suda W."/>
            <person name="Iino T."/>
            <person name="Yuki M."/>
            <person name="Inoue J."/>
            <person name="Kitamura K."/>
            <person name="Iida T."/>
            <person name="Darby A."/>
            <person name="Hattori M."/>
            <person name="Ohkuma M."/>
        </authorList>
    </citation>
    <scope>NUCLEOTIDE SEQUENCE [LARGE SCALE GENOMIC DNA]</scope>
    <source>
        <strain evidence="7 8">JCM 21142</strain>
    </source>
</reference>
<protein>
    <recommendedName>
        <fullName evidence="2">histidine kinase</fullName>
        <ecNumber evidence="2">2.7.13.3</ecNumber>
    </recommendedName>
</protein>